<feature type="domain" description="Caspase family p20" evidence="14">
    <location>
        <begin position="33"/>
        <end position="158"/>
    </location>
</feature>
<evidence type="ECO:0000256" key="6">
    <source>
        <dbReference type="ARBA" id="ARBA00022703"/>
    </source>
</evidence>
<dbReference type="GO" id="GO:0001778">
    <property type="term" value="P:plasma membrane repair"/>
    <property type="evidence" value="ECO:0007669"/>
    <property type="project" value="Ensembl"/>
</dbReference>
<dbReference type="GO" id="GO:0044346">
    <property type="term" value="P:fibroblast apoptotic process"/>
    <property type="evidence" value="ECO:0007669"/>
    <property type="project" value="Ensembl"/>
</dbReference>
<evidence type="ECO:0000256" key="4">
    <source>
        <dbReference type="ARBA" id="ARBA00022553"/>
    </source>
</evidence>
<keyword evidence="9" id="KW-0832">Ubl conjugation</keyword>
<evidence type="ECO:0000256" key="8">
    <source>
        <dbReference type="ARBA" id="ARBA00022807"/>
    </source>
</evidence>
<dbReference type="PANTHER" id="PTHR10454:SF31">
    <property type="entry name" value="CASPASE-7"/>
    <property type="match status" value="1"/>
</dbReference>
<dbReference type="GO" id="GO:0004190">
    <property type="term" value="F:aspartic-type endopeptidase activity"/>
    <property type="evidence" value="ECO:0007669"/>
    <property type="project" value="Ensembl"/>
</dbReference>
<dbReference type="GO" id="GO:0051402">
    <property type="term" value="P:neuron apoptotic process"/>
    <property type="evidence" value="ECO:0007669"/>
    <property type="project" value="Ensembl"/>
</dbReference>
<accession>A0A8C6Q9K9</accession>
<dbReference type="GO" id="GO:0030163">
    <property type="term" value="P:protein catabolic process"/>
    <property type="evidence" value="ECO:0007669"/>
    <property type="project" value="Ensembl"/>
</dbReference>
<dbReference type="Proteomes" id="UP000694381">
    <property type="component" value="Unassembled WGS sequence"/>
</dbReference>
<keyword evidence="6" id="KW-0053">Apoptosis</keyword>
<evidence type="ECO:0000256" key="10">
    <source>
        <dbReference type="ARBA" id="ARBA00022990"/>
    </source>
</evidence>
<keyword evidence="4" id="KW-0597">Phosphoprotein</keyword>
<dbReference type="GO" id="GO:0070269">
    <property type="term" value="P:pyroptotic inflammatory response"/>
    <property type="evidence" value="ECO:0007669"/>
    <property type="project" value="Ensembl"/>
</dbReference>
<dbReference type="GO" id="GO:0005615">
    <property type="term" value="C:extracellular space"/>
    <property type="evidence" value="ECO:0007669"/>
    <property type="project" value="Ensembl"/>
</dbReference>
<evidence type="ECO:0000256" key="2">
    <source>
        <dbReference type="ARBA" id="ARBA00010134"/>
    </source>
</evidence>
<dbReference type="PANTHER" id="PTHR10454">
    <property type="entry name" value="CASPASE"/>
    <property type="match status" value="1"/>
</dbReference>
<name>A0A8C6Q9K9_NANGA</name>
<dbReference type="InterPro" id="IPR015917">
    <property type="entry name" value="Pept_C14A"/>
</dbReference>
<dbReference type="GO" id="GO:0000122">
    <property type="term" value="P:negative regulation of transcription by RNA polymerase II"/>
    <property type="evidence" value="ECO:0007669"/>
    <property type="project" value="Ensembl"/>
</dbReference>
<dbReference type="InterPro" id="IPR029030">
    <property type="entry name" value="Caspase-like_dom_sf"/>
</dbReference>
<evidence type="ECO:0000259" key="13">
    <source>
        <dbReference type="PROSITE" id="PS50207"/>
    </source>
</evidence>
<dbReference type="SUPFAM" id="SSF52129">
    <property type="entry name" value="Caspase-like"/>
    <property type="match status" value="1"/>
</dbReference>
<gene>
    <name evidence="15" type="primary">Casp7</name>
</gene>
<dbReference type="AlphaFoldDB" id="A0A8C6Q9K9"/>
<dbReference type="Ensembl" id="ENSNGAT00000000809.1">
    <property type="protein sequence ID" value="ENSNGAP00000000795.1"/>
    <property type="gene ID" value="ENSNGAG00000000604.1"/>
</dbReference>
<dbReference type="GeneTree" id="ENSGT00940000153232"/>
<dbReference type="Gene3D" id="3.40.50.1460">
    <property type="match status" value="1"/>
</dbReference>
<feature type="domain" description="Caspase family p10" evidence="13">
    <location>
        <begin position="177"/>
        <end position="269"/>
    </location>
</feature>
<dbReference type="InterPro" id="IPR002398">
    <property type="entry name" value="Pept_C14"/>
</dbReference>
<keyword evidence="3" id="KW-0963">Cytoplasm</keyword>
<dbReference type="GO" id="GO:0001650">
    <property type="term" value="C:fibrillar center"/>
    <property type="evidence" value="ECO:0007669"/>
    <property type="project" value="Ensembl"/>
</dbReference>
<dbReference type="FunFam" id="3.40.50.1460:FF:000001">
    <property type="entry name" value="Caspase-3 preproprotein"/>
    <property type="match status" value="1"/>
</dbReference>
<dbReference type="PROSITE" id="PS50208">
    <property type="entry name" value="CASPASE_P20"/>
    <property type="match status" value="1"/>
</dbReference>
<sequence>VGLTGQKKKNYSTSLVKTTWNQVPAYYNMNFEKLGKCIIINNKNFDKETGMDVRYGTDKDAGALLKCFRSLGFEVTIYNDCSCAKMQDLLKQASEEDHSNSACFACILLSHGEEDSIYGKDGMMIPIKDLAVHFRGDRCKTLLEKPKLFFIQASRGTELDDGIQADSGSISDTDANPHCKIPVEADFLFAYSTAPGYYSWRDPGKGSWFVQALCSVLDEHGKDLEIMHILTRVNCRVARHFESQSYDLCRNEKKQIPCVVSMLTKELYLGYRPSFYLQSYESSLMSH</sequence>
<dbReference type="Pfam" id="PF00656">
    <property type="entry name" value="Peptidase_C14"/>
    <property type="match status" value="1"/>
</dbReference>
<evidence type="ECO:0000256" key="7">
    <source>
        <dbReference type="ARBA" id="ARBA00022801"/>
    </source>
</evidence>
<evidence type="ECO:0000256" key="3">
    <source>
        <dbReference type="ARBA" id="ARBA00022490"/>
    </source>
</evidence>
<evidence type="ECO:0000256" key="12">
    <source>
        <dbReference type="RuleBase" id="RU003971"/>
    </source>
</evidence>
<dbReference type="GO" id="GO:0042742">
    <property type="term" value="P:defense response to bacterium"/>
    <property type="evidence" value="ECO:0007669"/>
    <property type="project" value="Ensembl"/>
</dbReference>
<keyword evidence="5" id="KW-0645">Protease</keyword>
<dbReference type="GO" id="GO:0043123">
    <property type="term" value="P:positive regulation of canonical NF-kappaB signal transduction"/>
    <property type="evidence" value="ECO:0007669"/>
    <property type="project" value="Ensembl"/>
</dbReference>
<evidence type="ECO:0000313" key="15">
    <source>
        <dbReference type="Ensembl" id="ENSNGAP00000000795.1"/>
    </source>
</evidence>
<evidence type="ECO:0000259" key="14">
    <source>
        <dbReference type="PROSITE" id="PS50208"/>
    </source>
</evidence>
<organism evidence="15 16">
    <name type="scientific">Nannospalax galili</name>
    <name type="common">Northern Israeli blind subterranean mole rat</name>
    <name type="synonym">Spalax galili</name>
    <dbReference type="NCBI Taxonomy" id="1026970"/>
    <lineage>
        <taxon>Eukaryota</taxon>
        <taxon>Metazoa</taxon>
        <taxon>Chordata</taxon>
        <taxon>Craniata</taxon>
        <taxon>Vertebrata</taxon>
        <taxon>Euteleostomi</taxon>
        <taxon>Mammalia</taxon>
        <taxon>Eutheria</taxon>
        <taxon>Euarchontoglires</taxon>
        <taxon>Glires</taxon>
        <taxon>Rodentia</taxon>
        <taxon>Myomorpha</taxon>
        <taxon>Muroidea</taxon>
        <taxon>Spalacidae</taxon>
        <taxon>Spalacinae</taxon>
        <taxon>Nannospalax</taxon>
    </lineage>
</organism>
<evidence type="ECO:0000256" key="11">
    <source>
        <dbReference type="ARBA" id="ARBA00023145"/>
    </source>
</evidence>
<comment type="similarity">
    <text evidence="2 12">Belongs to the peptidase C14A family.</text>
</comment>
<dbReference type="GO" id="GO:0046513">
    <property type="term" value="P:ceramide biosynthetic process"/>
    <property type="evidence" value="ECO:0007669"/>
    <property type="project" value="Ensembl"/>
</dbReference>
<dbReference type="GO" id="GO:0072734">
    <property type="term" value="P:cellular response to staurosporine"/>
    <property type="evidence" value="ECO:0007669"/>
    <property type="project" value="Ensembl"/>
</dbReference>
<evidence type="ECO:0000256" key="5">
    <source>
        <dbReference type="ARBA" id="ARBA00022670"/>
    </source>
</evidence>
<dbReference type="GO" id="GO:0005654">
    <property type="term" value="C:nucleoplasm"/>
    <property type="evidence" value="ECO:0007669"/>
    <property type="project" value="Ensembl"/>
</dbReference>
<dbReference type="GO" id="GO:0003723">
    <property type="term" value="F:RNA binding"/>
    <property type="evidence" value="ECO:0007669"/>
    <property type="project" value="Ensembl"/>
</dbReference>
<evidence type="ECO:0000256" key="9">
    <source>
        <dbReference type="ARBA" id="ARBA00022843"/>
    </source>
</evidence>
<reference evidence="15" key="2">
    <citation type="submission" date="2025-09" db="UniProtKB">
        <authorList>
            <consortium name="Ensembl"/>
        </authorList>
    </citation>
    <scope>IDENTIFICATION</scope>
</reference>
<keyword evidence="7" id="KW-0378">Hydrolase</keyword>
<dbReference type="FunFam" id="3.30.70.1470:FF:000002">
    <property type="entry name" value="Caspase-3"/>
    <property type="match status" value="1"/>
</dbReference>
<proteinExistence type="inferred from homology"/>
<evidence type="ECO:0000313" key="16">
    <source>
        <dbReference type="Proteomes" id="UP000694381"/>
    </source>
</evidence>
<dbReference type="GO" id="GO:0070212">
    <property type="term" value="P:protein poly-ADP-ribosylation"/>
    <property type="evidence" value="ECO:0007669"/>
    <property type="project" value="Ensembl"/>
</dbReference>
<dbReference type="InterPro" id="IPR016129">
    <property type="entry name" value="Caspase_his_AS"/>
</dbReference>
<dbReference type="GO" id="GO:0005829">
    <property type="term" value="C:cytosol"/>
    <property type="evidence" value="ECO:0007669"/>
    <property type="project" value="Ensembl"/>
</dbReference>
<dbReference type="GO" id="GO:0007507">
    <property type="term" value="P:heart development"/>
    <property type="evidence" value="ECO:0007669"/>
    <property type="project" value="Ensembl"/>
</dbReference>
<comment type="subcellular location">
    <subcellularLocation>
        <location evidence="1">Cytoplasm</location>
    </subcellularLocation>
</comment>
<dbReference type="InterPro" id="IPR001309">
    <property type="entry name" value="Pept_C14_p20"/>
</dbReference>
<dbReference type="InterPro" id="IPR002138">
    <property type="entry name" value="Pept_C14_p10"/>
</dbReference>
<protein>
    <submittedName>
        <fullName evidence="15">Caspase 7</fullName>
    </submittedName>
</protein>
<dbReference type="SMART" id="SM00115">
    <property type="entry name" value="CASc"/>
    <property type="match status" value="1"/>
</dbReference>
<keyword evidence="8" id="KW-0788">Thiol protease</keyword>
<dbReference type="GO" id="GO:0004197">
    <property type="term" value="F:cysteine-type endopeptidase activity"/>
    <property type="evidence" value="ECO:0007669"/>
    <property type="project" value="Ensembl"/>
</dbReference>
<dbReference type="GO" id="GO:0097194">
    <property type="term" value="P:execution phase of apoptosis"/>
    <property type="evidence" value="ECO:0007669"/>
    <property type="project" value="Ensembl"/>
</dbReference>
<dbReference type="GO" id="GO:0009411">
    <property type="term" value="P:response to UV"/>
    <property type="evidence" value="ECO:0007669"/>
    <property type="project" value="Ensembl"/>
</dbReference>
<dbReference type="PRINTS" id="PR00376">
    <property type="entry name" value="IL1BCENZYME"/>
</dbReference>
<dbReference type="CDD" id="cd00032">
    <property type="entry name" value="CASc"/>
    <property type="match status" value="1"/>
</dbReference>
<dbReference type="GO" id="GO:0016485">
    <property type="term" value="P:protein processing"/>
    <property type="evidence" value="ECO:0007669"/>
    <property type="project" value="Ensembl"/>
</dbReference>
<keyword evidence="11" id="KW-0865">Zymogen</keyword>
<dbReference type="PROSITE" id="PS01121">
    <property type="entry name" value="CASPASE_HIS"/>
    <property type="match status" value="1"/>
</dbReference>
<dbReference type="GO" id="GO:0043525">
    <property type="term" value="P:positive regulation of neuron apoptotic process"/>
    <property type="evidence" value="ECO:0007669"/>
    <property type="project" value="TreeGrafter"/>
</dbReference>
<dbReference type="GO" id="GO:0005886">
    <property type="term" value="C:plasma membrane"/>
    <property type="evidence" value="ECO:0007669"/>
    <property type="project" value="Ensembl"/>
</dbReference>
<keyword evidence="10" id="KW-0007">Acetylation</keyword>
<reference evidence="15" key="1">
    <citation type="submission" date="2025-08" db="UniProtKB">
        <authorList>
            <consortium name="Ensembl"/>
        </authorList>
    </citation>
    <scope>IDENTIFICATION</scope>
</reference>
<dbReference type="GO" id="GO:1905686">
    <property type="term" value="P:positive regulation of plasma membrane repair"/>
    <property type="evidence" value="ECO:0007669"/>
    <property type="project" value="Ensembl"/>
</dbReference>
<dbReference type="OMA" id="ENTGMNV"/>
<dbReference type="PROSITE" id="PS50207">
    <property type="entry name" value="CASPASE_P10"/>
    <property type="match status" value="1"/>
</dbReference>
<dbReference type="InterPro" id="IPR011600">
    <property type="entry name" value="Pept_C14_caspase"/>
</dbReference>
<evidence type="ECO:0000256" key="1">
    <source>
        <dbReference type="ARBA" id="ARBA00004496"/>
    </source>
</evidence>
<dbReference type="GO" id="GO:0071222">
    <property type="term" value="P:cellular response to lipopolysaccharide"/>
    <property type="evidence" value="ECO:0007669"/>
    <property type="project" value="Ensembl"/>
</dbReference>
<keyword evidence="16" id="KW-1185">Reference proteome</keyword>
<dbReference type="GO" id="GO:0070227">
    <property type="term" value="P:lymphocyte apoptotic process"/>
    <property type="evidence" value="ECO:0007669"/>
    <property type="project" value="Ensembl"/>
</dbReference>